<feature type="compositionally biased region" description="Polar residues" evidence="1">
    <location>
        <begin position="358"/>
        <end position="372"/>
    </location>
</feature>
<reference evidence="3" key="2">
    <citation type="submission" date="2024-04" db="EMBL/GenBank/DDBJ databases">
        <authorList>
            <person name="Chen Y."/>
            <person name="Shah S."/>
            <person name="Dougan E. K."/>
            <person name="Thang M."/>
            <person name="Chan C."/>
        </authorList>
    </citation>
    <scope>NUCLEOTIDE SEQUENCE [LARGE SCALE GENOMIC DNA]</scope>
</reference>
<feature type="compositionally biased region" description="Polar residues" evidence="1">
    <location>
        <begin position="549"/>
        <end position="567"/>
    </location>
</feature>
<dbReference type="OrthoDB" id="431333at2759"/>
<dbReference type="EMBL" id="CAMXCT020000386">
    <property type="protein sequence ID" value="CAL1131440.1"/>
    <property type="molecule type" value="Genomic_DNA"/>
</dbReference>
<evidence type="ECO:0000313" key="4">
    <source>
        <dbReference type="Proteomes" id="UP001152797"/>
    </source>
</evidence>
<feature type="compositionally biased region" description="Polar residues" evidence="1">
    <location>
        <begin position="485"/>
        <end position="497"/>
    </location>
</feature>
<name>A0A9P1FKQ1_9DINO</name>
<dbReference type="EMBL" id="CAMXCT010000386">
    <property type="protein sequence ID" value="CAI3978065.1"/>
    <property type="molecule type" value="Genomic_DNA"/>
</dbReference>
<gene>
    <name evidence="2" type="ORF">C1SCF055_LOCUS6153</name>
</gene>
<feature type="region of interest" description="Disordered" evidence="1">
    <location>
        <begin position="325"/>
        <end position="531"/>
    </location>
</feature>
<feature type="compositionally biased region" description="Low complexity" evidence="1">
    <location>
        <begin position="391"/>
        <end position="415"/>
    </location>
</feature>
<feature type="region of interest" description="Disordered" evidence="1">
    <location>
        <begin position="546"/>
        <end position="644"/>
    </location>
</feature>
<protein>
    <submittedName>
        <fullName evidence="2">Uncharacterized protein</fullName>
    </submittedName>
</protein>
<dbReference type="AlphaFoldDB" id="A0A9P1FKQ1"/>
<reference evidence="2" key="1">
    <citation type="submission" date="2022-10" db="EMBL/GenBank/DDBJ databases">
        <authorList>
            <person name="Chen Y."/>
            <person name="Dougan E. K."/>
            <person name="Chan C."/>
            <person name="Rhodes N."/>
            <person name="Thang M."/>
        </authorList>
    </citation>
    <scope>NUCLEOTIDE SEQUENCE</scope>
</reference>
<dbReference type="Proteomes" id="UP001152797">
    <property type="component" value="Unassembled WGS sequence"/>
</dbReference>
<feature type="compositionally biased region" description="Polar residues" evidence="1">
    <location>
        <begin position="520"/>
        <end position="531"/>
    </location>
</feature>
<evidence type="ECO:0000256" key="1">
    <source>
        <dbReference type="SAM" id="MobiDB-lite"/>
    </source>
</evidence>
<comment type="caution">
    <text evidence="2">The sequence shown here is derived from an EMBL/GenBank/DDBJ whole genome shotgun (WGS) entry which is preliminary data.</text>
</comment>
<evidence type="ECO:0000313" key="2">
    <source>
        <dbReference type="EMBL" id="CAI3978065.1"/>
    </source>
</evidence>
<sequence length="674" mass="72433">MQAAMEGVEIEKGVGWDRLWSAQSERVAEIQRRLQSACRDAALLDGVSHQHSQQSEHSAQSGQKAVGALAQTAQAQTHVFEQVRSTESEHTEHPGLQDTRETCKPQTCQAMPADEGAGSYPLESAPCALDSVEVPQAIAYHEEITNVSNEVLRLRLLKSQHEELKAQLSRAEANLRRLSPHAVFQFRSYLEKHFREPGLASHLQEPIVRLLQCLFAVFRMEVSTFTAEAMLSGVRRLFRDPHSFTSKLSSMSFSSEEAKKLAPFLTSGSQFRRVREKEVNECHEALHAWLSSFYTYSSVSDQVTVTIQQLENQEWILRRLNNQDEGHQAQPGTGVGGHVPQAPSASPVLRPACGGTQGSLKTTNSARVTASPLSRRRALQGIGATSSRQLQSGRARAGASRSQSPAQAARNARSRVVPSVAFGSPGLVSGRPSNAASTIARPGSGTGRPRADTAPALHGEGLGRVHSEKTLTRSPRTAARRDSRSPSPGNGRTSPLASLQRPRVAAQPFRGRKDGPISPSPSEGTIGSMPTAQRMVSAPVELASRSVAVRSTKTPASSARISSNRHSATAPPGRPNLHSASAKTAARYGSPDKGGGAPREQGTEVTPRTCHRNRSDDAAFAAKHCKNEGSLEDSEGEDGDGHIRRLSEKQYEALVRCAQQVVALSGAGGLAPRG</sequence>
<dbReference type="EMBL" id="CAMXCT030000386">
    <property type="protein sequence ID" value="CAL4765377.1"/>
    <property type="molecule type" value="Genomic_DNA"/>
</dbReference>
<organism evidence="2">
    <name type="scientific">Cladocopium goreaui</name>
    <dbReference type="NCBI Taxonomy" id="2562237"/>
    <lineage>
        <taxon>Eukaryota</taxon>
        <taxon>Sar</taxon>
        <taxon>Alveolata</taxon>
        <taxon>Dinophyceae</taxon>
        <taxon>Suessiales</taxon>
        <taxon>Symbiodiniaceae</taxon>
        <taxon>Cladocopium</taxon>
    </lineage>
</organism>
<keyword evidence="4" id="KW-1185">Reference proteome</keyword>
<feature type="region of interest" description="Disordered" evidence="1">
    <location>
        <begin position="46"/>
        <end position="66"/>
    </location>
</feature>
<evidence type="ECO:0000313" key="3">
    <source>
        <dbReference type="EMBL" id="CAL1131440.1"/>
    </source>
</evidence>
<proteinExistence type="predicted"/>
<feature type="compositionally biased region" description="Low complexity" evidence="1">
    <location>
        <begin position="49"/>
        <end position="63"/>
    </location>
</feature>
<feature type="compositionally biased region" description="Basic and acidic residues" evidence="1">
    <location>
        <begin position="461"/>
        <end position="471"/>
    </location>
</feature>
<accession>A0A9P1FKQ1</accession>